<gene>
    <name evidence="1" type="ORF">FPZ43_02685</name>
</gene>
<comment type="caution">
    <text evidence="1">The sequence shown here is derived from an EMBL/GenBank/DDBJ whole genome shotgun (WGS) entry which is preliminary data.</text>
</comment>
<accession>A0A563UJ80</accession>
<proteinExistence type="predicted"/>
<sequence>MVKQIYENKVDATQLIQIKLPVHMPEIQNWADYEKVQGQIQFKDNYYNYVGVKMTKDTMYLVCIANSVKTRLVGANLIVAKNISDTPVGAKKGAESSVKKAATNIDYNIARCEYRFLTFRDLVELIPNPISSLLTDPYIESPGKPPNSLVG</sequence>
<evidence type="ECO:0000313" key="1">
    <source>
        <dbReference type="EMBL" id="TWR31401.1"/>
    </source>
</evidence>
<dbReference type="Proteomes" id="UP000320042">
    <property type="component" value="Unassembled WGS sequence"/>
</dbReference>
<reference evidence="1 2" key="1">
    <citation type="submission" date="2019-07" db="EMBL/GenBank/DDBJ databases">
        <authorList>
            <person name="Kim J."/>
        </authorList>
    </citation>
    <scope>NUCLEOTIDE SEQUENCE [LARGE SCALE GENOMIC DNA]</scope>
    <source>
        <strain evidence="2">dk17</strain>
    </source>
</reference>
<evidence type="ECO:0000313" key="2">
    <source>
        <dbReference type="Proteomes" id="UP000320042"/>
    </source>
</evidence>
<keyword evidence="2" id="KW-1185">Reference proteome</keyword>
<organism evidence="1 2">
    <name type="scientific">Mucilaginibacter pallidiroseus</name>
    <dbReference type="NCBI Taxonomy" id="2599295"/>
    <lineage>
        <taxon>Bacteria</taxon>
        <taxon>Pseudomonadati</taxon>
        <taxon>Bacteroidota</taxon>
        <taxon>Sphingobacteriia</taxon>
        <taxon>Sphingobacteriales</taxon>
        <taxon>Sphingobacteriaceae</taxon>
        <taxon>Mucilaginibacter</taxon>
    </lineage>
</organism>
<dbReference type="AlphaFoldDB" id="A0A563UJ80"/>
<protein>
    <submittedName>
        <fullName evidence="1">Uncharacterized protein</fullName>
    </submittedName>
</protein>
<name>A0A563UJ80_9SPHI</name>
<dbReference type="EMBL" id="VOEJ01000001">
    <property type="protein sequence ID" value="TWR31401.1"/>
    <property type="molecule type" value="Genomic_DNA"/>
</dbReference>